<protein>
    <submittedName>
        <fullName evidence="2">Uncharacterized protein</fullName>
    </submittedName>
</protein>
<organism evidence="2 3">
    <name type="scientific">Aureobasidium pullulans</name>
    <name type="common">Black yeast</name>
    <name type="synonym">Pullularia pullulans</name>
    <dbReference type="NCBI Taxonomy" id="5580"/>
    <lineage>
        <taxon>Eukaryota</taxon>
        <taxon>Fungi</taxon>
        <taxon>Dikarya</taxon>
        <taxon>Ascomycota</taxon>
        <taxon>Pezizomycotina</taxon>
        <taxon>Dothideomycetes</taxon>
        <taxon>Dothideomycetidae</taxon>
        <taxon>Dothideales</taxon>
        <taxon>Saccotheciaceae</taxon>
        <taxon>Aureobasidium</taxon>
    </lineage>
</organism>
<proteinExistence type="predicted"/>
<keyword evidence="3" id="KW-1185">Reference proteome</keyword>
<reference evidence="2 3" key="1">
    <citation type="submission" date="2023-11" db="EMBL/GenBank/DDBJ databases">
        <title>Draft genome sequence and annotation of the polyextremotolerant black yeast-like fungus Aureobasidium pullulans NRRL 62042.</title>
        <authorList>
            <person name="Dielentheis-Frenken M.R.E."/>
            <person name="Wibberg D."/>
            <person name="Blank L.M."/>
            <person name="Tiso T."/>
        </authorList>
    </citation>
    <scope>NUCLEOTIDE SEQUENCE [LARGE SCALE GENOMIC DNA]</scope>
    <source>
        <strain evidence="2 3">NRRL 62042</strain>
    </source>
</reference>
<comment type="caution">
    <text evidence="2">The sequence shown here is derived from an EMBL/GenBank/DDBJ whole genome shotgun (WGS) entry which is preliminary data.</text>
</comment>
<feature type="compositionally biased region" description="Low complexity" evidence="1">
    <location>
        <begin position="30"/>
        <end position="43"/>
    </location>
</feature>
<feature type="region of interest" description="Disordered" evidence="1">
    <location>
        <begin position="30"/>
        <end position="50"/>
    </location>
</feature>
<evidence type="ECO:0000256" key="1">
    <source>
        <dbReference type="SAM" id="MobiDB-lite"/>
    </source>
</evidence>
<evidence type="ECO:0000313" key="2">
    <source>
        <dbReference type="EMBL" id="KAK6002731.1"/>
    </source>
</evidence>
<dbReference type="Proteomes" id="UP001341245">
    <property type="component" value="Unassembled WGS sequence"/>
</dbReference>
<dbReference type="EMBL" id="JASGXD010000011">
    <property type="protein sequence ID" value="KAK6002731.1"/>
    <property type="molecule type" value="Genomic_DNA"/>
</dbReference>
<accession>A0ABR0TE80</accession>
<sequence length="167" mass="18088">MPASLIFNCTVLNNEVEFCCDTMIRPQTPRSAASSSVFSTPSTGELSTAKTVDNPTAGQVVESTTHTTPVIPWRPFKKPMVPRAAQTETSNLRSLTHFLKYTGPEDTRATRTEDVSNVSPIAAIPATAHISNPARRIGSVRQALHQVSEQADMSGLLRKAPTLTLKK</sequence>
<gene>
    <name evidence="2" type="ORF">QM012_001481</name>
</gene>
<evidence type="ECO:0000313" key="3">
    <source>
        <dbReference type="Proteomes" id="UP001341245"/>
    </source>
</evidence>
<name>A0ABR0TE80_AURPU</name>